<dbReference type="Gene3D" id="1.20.1600.10">
    <property type="entry name" value="Outer membrane efflux proteins (OEP)"/>
    <property type="match status" value="1"/>
</dbReference>
<organism evidence="2 3">
    <name type="scientific">Colwellia ponticola</name>
    <dbReference type="NCBI Taxonomy" id="2304625"/>
    <lineage>
        <taxon>Bacteria</taxon>
        <taxon>Pseudomonadati</taxon>
        <taxon>Pseudomonadota</taxon>
        <taxon>Gammaproteobacteria</taxon>
        <taxon>Alteromonadales</taxon>
        <taxon>Colwelliaceae</taxon>
        <taxon>Colwellia</taxon>
    </lineage>
</organism>
<dbReference type="PANTHER" id="PTHR30203:SF24">
    <property type="entry name" value="BLR4935 PROTEIN"/>
    <property type="match status" value="1"/>
</dbReference>
<dbReference type="SUPFAM" id="SSF56954">
    <property type="entry name" value="Outer membrane efflux proteins (OEP)"/>
    <property type="match status" value="1"/>
</dbReference>
<dbReference type="PANTHER" id="PTHR30203">
    <property type="entry name" value="OUTER MEMBRANE CATION EFFLUX PROTEIN"/>
    <property type="match status" value="1"/>
</dbReference>
<evidence type="ECO:0000313" key="2">
    <source>
        <dbReference type="EMBL" id="TMM47065.1"/>
    </source>
</evidence>
<dbReference type="GO" id="GO:0015562">
    <property type="term" value="F:efflux transmembrane transporter activity"/>
    <property type="evidence" value="ECO:0007669"/>
    <property type="project" value="InterPro"/>
</dbReference>
<dbReference type="AlphaFoldDB" id="A0A8H2JRU0"/>
<feature type="chain" id="PRO_5034212411" evidence="1">
    <location>
        <begin position="21"/>
        <end position="405"/>
    </location>
</feature>
<accession>A0A8H2JRU0</accession>
<sequence length="405" mass="45665">MCIFKIYAGFVLLVSFAALSFESVAQNRQNDTWVDSQVNKNPAVIEARELLNSSAFKAKSLNQPIYNPNLETSYEREGDGNNYSIGFSQTIDLNDKKSINENIGKLSYVADQNSFKAIFEQTKADALTALIKWQFAQKNAALAFEQERQLQRLLTIVDEKKSAGILEPLDVELIYLNLSKTLISISENQMKLKETEVKIKELLPDWTPEKVVIPVNGLGLSNYRIDPNWIVQHPVVELAKTEWKVKQISTQLIEKTSKADPTIGLSAGKNDRENIVGITFSMPINIRNNYSDEIKASYSEALAAEAKFQSVYRQQTFVAKANYESLLTSKKYFEQWRTLTAGRADNSAKLLNVSWESGDISTSDYLTGLSQRADGLYSGIELEMQFKLREISFLLSIGQISHLKI</sequence>
<reference evidence="2 3" key="1">
    <citation type="submission" date="2019-05" db="EMBL/GenBank/DDBJ databases">
        <title>Colwellia ponticola sp. nov., isolated from seawater.</title>
        <authorList>
            <person name="Yoon J.-H."/>
        </authorList>
    </citation>
    <scope>NUCLEOTIDE SEQUENCE [LARGE SCALE GENOMIC DNA]</scope>
    <source>
        <strain evidence="2 3">OISW-25</strain>
    </source>
</reference>
<keyword evidence="3" id="KW-1185">Reference proteome</keyword>
<proteinExistence type="predicted"/>
<dbReference type="EMBL" id="SZVP01000002">
    <property type="protein sequence ID" value="TMM47065.1"/>
    <property type="molecule type" value="Genomic_DNA"/>
</dbReference>
<comment type="caution">
    <text evidence="2">The sequence shown here is derived from an EMBL/GenBank/DDBJ whole genome shotgun (WGS) entry which is preliminary data.</text>
</comment>
<dbReference type="RefSeq" id="WP_138620901.1">
    <property type="nucleotide sequence ID" value="NZ_SZVP01000002.1"/>
</dbReference>
<evidence type="ECO:0000313" key="3">
    <source>
        <dbReference type="Proteomes" id="UP000307702"/>
    </source>
</evidence>
<name>A0A8H2JRU0_9GAMM</name>
<evidence type="ECO:0000256" key="1">
    <source>
        <dbReference type="SAM" id="SignalP"/>
    </source>
</evidence>
<keyword evidence="1" id="KW-0732">Signal</keyword>
<dbReference type="OrthoDB" id="5801460at2"/>
<protein>
    <submittedName>
        <fullName evidence="2">TolC family protein</fullName>
    </submittedName>
</protein>
<gene>
    <name evidence="2" type="ORF">FCS21_04730</name>
</gene>
<dbReference type="InterPro" id="IPR010131">
    <property type="entry name" value="MdtP/NodT-like"/>
</dbReference>
<dbReference type="Proteomes" id="UP000307702">
    <property type="component" value="Unassembled WGS sequence"/>
</dbReference>
<feature type="signal peptide" evidence="1">
    <location>
        <begin position="1"/>
        <end position="20"/>
    </location>
</feature>